<organism evidence="8 9">
    <name type="scientific">Paspalum notatum var. saurae</name>
    <dbReference type="NCBI Taxonomy" id="547442"/>
    <lineage>
        <taxon>Eukaryota</taxon>
        <taxon>Viridiplantae</taxon>
        <taxon>Streptophyta</taxon>
        <taxon>Embryophyta</taxon>
        <taxon>Tracheophyta</taxon>
        <taxon>Spermatophyta</taxon>
        <taxon>Magnoliopsida</taxon>
        <taxon>Liliopsida</taxon>
        <taxon>Poales</taxon>
        <taxon>Poaceae</taxon>
        <taxon>PACMAD clade</taxon>
        <taxon>Panicoideae</taxon>
        <taxon>Andropogonodae</taxon>
        <taxon>Paspaleae</taxon>
        <taxon>Paspalinae</taxon>
        <taxon>Paspalum</taxon>
    </lineage>
</organism>
<evidence type="ECO:0000256" key="1">
    <source>
        <dbReference type="ARBA" id="ARBA00008894"/>
    </source>
</evidence>
<comment type="similarity">
    <text evidence="1">Belongs to the disease resistance NB-LRR family.</text>
</comment>
<evidence type="ECO:0000256" key="3">
    <source>
        <dbReference type="ARBA" id="ARBA00022737"/>
    </source>
</evidence>
<keyword evidence="4" id="KW-0547">Nucleotide-binding</keyword>
<accession>A0AAQ3PFY3</accession>
<feature type="signal peptide" evidence="6">
    <location>
        <begin position="1"/>
        <end position="19"/>
    </location>
</feature>
<dbReference type="EMBL" id="CP144745">
    <property type="protein sequence ID" value="WVZ50174.1"/>
    <property type="molecule type" value="Genomic_DNA"/>
</dbReference>
<keyword evidence="2" id="KW-0433">Leucine-rich repeat</keyword>
<dbReference type="Proteomes" id="UP001341281">
    <property type="component" value="Chromosome 01"/>
</dbReference>
<dbReference type="GO" id="GO:0000166">
    <property type="term" value="F:nucleotide binding"/>
    <property type="evidence" value="ECO:0007669"/>
    <property type="project" value="UniProtKB-KW"/>
</dbReference>
<evidence type="ECO:0000256" key="6">
    <source>
        <dbReference type="SAM" id="SignalP"/>
    </source>
</evidence>
<evidence type="ECO:0000256" key="5">
    <source>
        <dbReference type="ARBA" id="ARBA00022821"/>
    </source>
</evidence>
<keyword evidence="5" id="KW-0611">Plant defense</keyword>
<name>A0AAQ3PFY3_PASNO</name>
<evidence type="ECO:0000256" key="4">
    <source>
        <dbReference type="ARBA" id="ARBA00022741"/>
    </source>
</evidence>
<dbReference type="GO" id="GO:0006952">
    <property type="term" value="P:defense response"/>
    <property type="evidence" value="ECO:0007669"/>
    <property type="project" value="UniProtKB-KW"/>
</dbReference>
<gene>
    <name evidence="8" type="ORF">U9M48_001454</name>
</gene>
<dbReference type="InterPro" id="IPR041118">
    <property type="entry name" value="Rx_N"/>
</dbReference>
<dbReference type="Pfam" id="PF18052">
    <property type="entry name" value="Rx_N"/>
    <property type="match status" value="1"/>
</dbReference>
<dbReference type="AlphaFoldDB" id="A0AAQ3PFY3"/>
<feature type="chain" id="PRO_5042910733" description="Disease resistance N-terminal domain-containing protein" evidence="6">
    <location>
        <begin position="20"/>
        <end position="170"/>
    </location>
</feature>
<keyword evidence="3" id="KW-0677">Repeat</keyword>
<keyword evidence="6" id="KW-0732">Signal</keyword>
<dbReference type="Gene3D" id="1.20.5.4130">
    <property type="match status" value="1"/>
</dbReference>
<evidence type="ECO:0000313" key="9">
    <source>
        <dbReference type="Proteomes" id="UP001341281"/>
    </source>
</evidence>
<feature type="domain" description="Disease resistance N-terminal" evidence="7">
    <location>
        <begin position="14"/>
        <end position="88"/>
    </location>
</feature>
<evidence type="ECO:0000313" key="8">
    <source>
        <dbReference type="EMBL" id="WVZ50174.1"/>
    </source>
</evidence>
<proteinExistence type="inferred from homology"/>
<protein>
    <recommendedName>
        <fullName evidence="7">Disease resistance N-terminal domain-containing protein</fullName>
    </recommendedName>
</protein>
<sequence length="170" mass="19251">MAEAVAGLLTFAFLGSAIAQQANSLWNFDGDLEDMKDTLDTISAAFEDAERRPARESSVRLWLKRLEHAALDISDILEDYQYTSDQAATKMPRFLSCLPTGYKRIAVANRMKTARENLSKINKEFQSFNFRQGTTTTIEQCYDERETTSCLPEEPIIGRDGEKQKVIDLL</sequence>
<keyword evidence="9" id="KW-1185">Reference proteome</keyword>
<evidence type="ECO:0000259" key="7">
    <source>
        <dbReference type="Pfam" id="PF18052"/>
    </source>
</evidence>
<evidence type="ECO:0000256" key="2">
    <source>
        <dbReference type="ARBA" id="ARBA00022614"/>
    </source>
</evidence>
<reference evidence="8 9" key="1">
    <citation type="submission" date="2024-02" db="EMBL/GenBank/DDBJ databases">
        <title>High-quality chromosome-scale genome assembly of Pensacola bahiagrass (Paspalum notatum Flugge var. saurae).</title>
        <authorList>
            <person name="Vega J.M."/>
            <person name="Podio M."/>
            <person name="Orjuela J."/>
            <person name="Siena L.A."/>
            <person name="Pessino S.C."/>
            <person name="Combes M.C."/>
            <person name="Mariac C."/>
            <person name="Albertini E."/>
            <person name="Pupilli F."/>
            <person name="Ortiz J.P.A."/>
            <person name="Leblanc O."/>
        </authorList>
    </citation>
    <scope>NUCLEOTIDE SEQUENCE [LARGE SCALE GENOMIC DNA]</scope>
    <source>
        <strain evidence="8">R1</strain>
        <tissue evidence="8">Leaf</tissue>
    </source>
</reference>